<dbReference type="SUPFAM" id="SSF53448">
    <property type="entry name" value="Nucleotide-diphospho-sugar transferases"/>
    <property type="match status" value="1"/>
</dbReference>
<dbReference type="EC" id="2.4.1.-" evidence="11"/>
<dbReference type="Pfam" id="PF01762">
    <property type="entry name" value="Galactosyl_T"/>
    <property type="match status" value="1"/>
</dbReference>
<keyword evidence="3 11" id="KW-0328">Glycosyltransferase</keyword>
<dbReference type="Gene3D" id="3.90.550.50">
    <property type="match status" value="1"/>
</dbReference>
<dbReference type="InterPro" id="IPR029044">
    <property type="entry name" value="Nucleotide-diphossugar_trans"/>
</dbReference>
<evidence type="ECO:0000256" key="12">
    <source>
        <dbReference type="SAM" id="SignalP"/>
    </source>
</evidence>
<dbReference type="GO" id="GO:0008194">
    <property type="term" value="F:UDP-glycosyltransferase activity"/>
    <property type="evidence" value="ECO:0007669"/>
    <property type="project" value="TreeGrafter"/>
</dbReference>
<dbReference type="GO" id="GO:0000139">
    <property type="term" value="C:Golgi membrane"/>
    <property type="evidence" value="ECO:0007669"/>
    <property type="project" value="UniProtKB-SubCell"/>
</dbReference>
<keyword evidence="9" id="KW-0472">Membrane</keyword>
<keyword evidence="14" id="KW-1185">Reference proteome</keyword>
<sequence length="342" mass="40622">MVSTVLVMFLLSQKYVYYTKHEEDTIPPSRYMYTPLPNTTWIHFNDTDFRYPIDTNMTELAYRILRNETTDISIINPHPFRYIHNPESLCSSKRTNSHLPLLILIKSSVPHFDLRNAIRRTWGRKLKKSPKYEMAFLLGYLNHHQHLIDNEHYKNGDIIQEDFIDAYWNNTYKTIMAYNWAVEYCSIAHTVLFLDDDMFINPYNLDIYVSEIERKEEEDVYSGVLLEILTPIRDIKSKWAVQYQEYPYDSYPRYLAGSVMFVSMSIVQIFKTIFPYVKYLKLDDVYLGIVAHKLNIQPKETPHLDNANLRNFTNLSILIANHGFKDSNLYIKTYFELFDHNA</sequence>
<keyword evidence="7" id="KW-1133">Transmembrane helix</keyword>
<evidence type="ECO:0000256" key="5">
    <source>
        <dbReference type="ARBA" id="ARBA00022692"/>
    </source>
</evidence>
<protein>
    <recommendedName>
        <fullName evidence="11">Hexosyltransferase</fullName>
        <ecNumber evidence="11">2.4.1.-</ecNumber>
    </recommendedName>
</protein>
<evidence type="ECO:0000256" key="7">
    <source>
        <dbReference type="ARBA" id="ARBA00022989"/>
    </source>
</evidence>
<evidence type="ECO:0000256" key="3">
    <source>
        <dbReference type="ARBA" id="ARBA00022676"/>
    </source>
</evidence>
<feature type="signal peptide" evidence="12">
    <location>
        <begin position="1"/>
        <end position="18"/>
    </location>
</feature>
<evidence type="ECO:0000256" key="4">
    <source>
        <dbReference type="ARBA" id="ARBA00022679"/>
    </source>
</evidence>
<evidence type="ECO:0000313" key="14">
    <source>
        <dbReference type="Proteomes" id="UP001186944"/>
    </source>
</evidence>
<evidence type="ECO:0000256" key="1">
    <source>
        <dbReference type="ARBA" id="ARBA00004323"/>
    </source>
</evidence>
<dbReference type="Proteomes" id="UP001186944">
    <property type="component" value="Unassembled WGS sequence"/>
</dbReference>
<comment type="caution">
    <text evidence="13">The sequence shown here is derived from an EMBL/GenBank/DDBJ whole genome shotgun (WGS) entry which is preliminary data.</text>
</comment>
<dbReference type="FunFam" id="3.90.550.50:FF:000001">
    <property type="entry name" value="Hexosyltransferase"/>
    <property type="match status" value="1"/>
</dbReference>
<comment type="subcellular location">
    <subcellularLocation>
        <location evidence="1 11">Golgi apparatus membrane</location>
        <topology evidence="1 11">Single-pass type II membrane protein</topology>
    </subcellularLocation>
</comment>
<keyword evidence="4" id="KW-0808">Transferase</keyword>
<gene>
    <name evidence="13" type="ORF">FSP39_006252</name>
</gene>
<dbReference type="GO" id="GO:0006493">
    <property type="term" value="P:protein O-linked glycosylation"/>
    <property type="evidence" value="ECO:0007669"/>
    <property type="project" value="TreeGrafter"/>
</dbReference>
<evidence type="ECO:0000256" key="6">
    <source>
        <dbReference type="ARBA" id="ARBA00022968"/>
    </source>
</evidence>
<accession>A0AA89BYV4</accession>
<dbReference type="PANTHER" id="PTHR11214:SF349">
    <property type="entry name" value="BETA-1,3-GALACTOSYLTRANSFERASE BRN"/>
    <property type="match status" value="1"/>
</dbReference>
<feature type="chain" id="PRO_5041657316" description="Hexosyltransferase" evidence="12">
    <location>
        <begin position="19"/>
        <end position="342"/>
    </location>
</feature>
<evidence type="ECO:0000256" key="9">
    <source>
        <dbReference type="ARBA" id="ARBA00023136"/>
    </source>
</evidence>
<evidence type="ECO:0000256" key="8">
    <source>
        <dbReference type="ARBA" id="ARBA00023034"/>
    </source>
</evidence>
<proteinExistence type="inferred from homology"/>
<dbReference type="PANTHER" id="PTHR11214">
    <property type="entry name" value="BETA-1,3-N-ACETYLGLUCOSAMINYLTRANSFERASE"/>
    <property type="match status" value="1"/>
</dbReference>
<keyword evidence="8 11" id="KW-0333">Golgi apparatus</keyword>
<comment type="similarity">
    <text evidence="2 11">Belongs to the glycosyltransferase 31 family.</text>
</comment>
<organism evidence="13 14">
    <name type="scientific">Pinctada imbricata</name>
    <name type="common">Atlantic pearl-oyster</name>
    <name type="synonym">Pinctada martensii</name>
    <dbReference type="NCBI Taxonomy" id="66713"/>
    <lineage>
        <taxon>Eukaryota</taxon>
        <taxon>Metazoa</taxon>
        <taxon>Spiralia</taxon>
        <taxon>Lophotrochozoa</taxon>
        <taxon>Mollusca</taxon>
        <taxon>Bivalvia</taxon>
        <taxon>Autobranchia</taxon>
        <taxon>Pteriomorphia</taxon>
        <taxon>Pterioida</taxon>
        <taxon>Pterioidea</taxon>
        <taxon>Pteriidae</taxon>
        <taxon>Pinctada</taxon>
    </lineage>
</organism>
<name>A0AA89BYV4_PINIB</name>
<dbReference type="AlphaFoldDB" id="A0AA89BYV4"/>
<evidence type="ECO:0000256" key="10">
    <source>
        <dbReference type="ARBA" id="ARBA00023180"/>
    </source>
</evidence>
<evidence type="ECO:0000313" key="13">
    <source>
        <dbReference type="EMBL" id="KAK3101775.1"/>
    </source>
</evidence>
<evidence type="ECO:0000256" key="11">
    <source>
        <dbReference type="RuleBase" id="RU363063"/>
    </source>
</evidence>
<keyword evidence="6" id="KW-0735">Signal-anchor</keyword>
<reference evidence="13" key="1">
    <citation type="submission" date="2019-08" db="EMBL/GenBank/DDBJ databases">
        <title>The improved chromosome-level genome for the pearl oyster Pinctada fucata martensii using PacBio sequencing and Hi-C.</title>
        <authorList>
            <person name="Zheng Z."/>
        </authorList>
    </citation>
    <scope>NUCLEOTIDE SEQUENCE</scope>
    <source>
        <strain evidence="13">ZZ-2019</strain>
        <tissue evidence="13">Adductor muscle</tissue>
    </source>
</reference>
<keyword evidence="5" id="KW-0812">Transmembrane</keyword>
<evidence type="ECO:0000256" key="2">
    <source>
        <dbReference type="ARBA" id="ARBA00008661"/>
    </source>
</evidence>
<dbReference type="GO" id="GO:0016758">
    <property type="term" value="F:hexosyltransferase activity"/>
    <property type="evidence" value="ECO:0007669"/>
    <property type="project" value="InterPro"/>
</dbReference>
<keyword evidence="10" id="KW-0325">Glycoprotein</keyword>
<dbReference type="InterPro" id="IPR002659">
    <property type="entry name" value="Glyco_trans_31"/>
</dbReference>
<keyword evidence="12" id="KW-0732">Signal</keyword>
<dbReference type="EMBL" id="VSWD01000005">
    <property type="protein sequence ID" value="KAK3101775.1"/>
    <property type="molecule type" value="Genomic_DNA"/>
</dbReference>